<keyword evidence="1" id="KW-0812">Transmembrane</keyword>
<accession>A0A1M5Y2B1</accession>
<dbReference type="Proteomes" id="UP000184447">
    <property type="component" value="Unassembled WGS sequence"/>
</dbReference>
<keyword evidence="1" id="KW-1133">Transmembrane helix</keyword>
<dbReference type="AlphaFoldDB" id="A0A1M5Y2B1"/>
<dbReference type="STRING" id="1121316.SAMN02745207_04138"/>
<feature type="transmembrane region" description="Helical" evidence="1">
    <location>
        <begin position="7"/>
        <end position="28"/>
    </location>
</feature>
<evidence type="ECO:0000313" key="2">
    <source>
        <dbReference type="EMBL" id="SHI06211.1"/>
    </source>
</evidence>
<dbReference type="EMBL" id="FQXM01000049">
    <property type="protein sequence ID" value="SHI06211.1"/>
    <property type="molecule type" value="Genomic_DNA"/>
</dbReference>
<keyword evidence="1" id="KW-0472">Membrane</keyword>
<evidence type="ECO:0000256" key="1">
    <source>
        <dbReference type="SAM" id="Phobius"/>
    </source>
</evidence>
<protein>
    <recommendedName>
        <fullName evidence="4">Carbohydrate-binding domain-containing protein</fullName>
    </recommendedName>
</protein>
<dbReference type="Pfam" id="PF14262">
    <property type="entry name" value="Cthe_2159"/>
    <property type="match status" value="1"/>
</dbReference>
<proteinExistence type="predicted"/>
<evidence type="ECO:0008006" key="4">
    <source>
        <dbReference type="Google" id="ProtNLM"/>
    </source>
</evidence>
<sequence>MKKIIKVSLIIVGVIVVVLGGFVGFKIYDVQQQKGVNILTGELTAEGKALVDANSKAPNVELNVADMFSEKDLIQVPDINDSVVLNLEDGKDIVVDKEGVFVISGDYKDAMIIVEVDKTEKVQLVFDGVSIVNEDKPVVYVKSGDKVFVTTTDSKNDISVTGEYKADGETKLDAVVFSKTDVVFNGIGTLDINSETGNGISSKDVLKITGGTYNIVALKDGLEANDSIRIYDGEISINSSNDAMHSENNEDESLGYVFIEGGLINIVASDDAIRGNSAVLINGGTINIDSCQEGLEASQIIINDGEVTIYSTDDGINATFKTSYRAVIEVNGGIVNVAMADGDTDGFDSNGDFTINGGIINVEGGMAAFDVDGTIAFNAGDVMVDGVKQTEIKVQQVGILSKFKSN</sequence>
<name>A0A1M5Y2B1_9CLOT</name>
<keyword evidence="3" id="KW-1185">Reference proteome</keyword>
<organism evidence="2 3">
    <name type="scientific">Clostridium grantii DSM 8605</name>
    <dbReference type="NCBI Taxonomy" id="1121316"/>
    <lineage>
        <taxon>Bacteria</taxon>
        <taxon>Bacillati</taxon>
        <taxon>Bacillota</taxon>
        <taxon>Clostridia</taxon>
        <taxon>Eubacteriales</taxon>
        <taxon>Clostridiaceae</taxon>
        <taxon>Clostridium</taxon>
    </lineage>
</organism>
<reference evidence="2 3" key="1">
    <citation type="submission" date="2016-11" db="EMBL/GenBank/DDBJ databases">
        <authorList>
            <person name="Jaros S."/>
            <person name="Januszkiewicz K."/>
            <person name="Wedrychowicz H."/>
        </authorList>
    </citation>
    <scope>NUCLEOTIDE SEQUENCE [LARGE SCALE GENOMIC DNA]</scope>
    <source>
        <strain evidence="2 3">DSM 8605</strain>
    </source>
</reference>
<dbReference type="OrthoDB" id="9812829at2"/>
<evidence type="ECO:0000313" key="3">
    <source>
        <dbReference type="Proteomes" id="UP000184447"/>
    </source>
</evidence>
<dbReference type="RefSeq" id="WP_073340925.1">
    <property type="nucleotide sequence ID" value="NZ_FQXM01000049.1"/>
</dbReference>
<gene>
    <name evidence="2" type="ORF">SAMN02745207_04138</name>
</gene>
<dbReference type="InterPro" id="IPR025584">
    <property type="entry name" value="Cthe_2159"/>
</dbReference>